<name>A0A7S8C2M4_9HYPH</name>
<comment type="function">
    <text evidence="1 5">NHase catalyzes the hydration of various nitrile compounds to the corresponding amides.</text>
</comment>
<dbReference type="InterPro" id="IPR003168">
    <property type="entry name" value="Nitrile_hydratase_bsu"/>
</dbReference>
<dbReference type="AlphaFoldDB" id="A0A7S8C2M4"/>
<dbReference type="Pfam" id="PF02211">
    <property type="entry name" value="NHase_beta_C"/>
    <property type="match status" value="1"/>
</dbReference>
<accession>A0A7S8C2M4</accession>
<keyword evidence="3 5" id="KW-0456">Lyase</keyword>
<evidence type="ECO:0000313" key="8">
    <source>
        <dbReference type="EMBL" id="QPC42230.1"/>
    </source>
</evidence>
<dbReference type="KEGG" id="kmn:HW532_05645"/>
<dbReference type="InterPro" id="IPR008990">
    <property type="entry name" value="Elect_transpt_acc-like_dom_sf"/>
</dbReference>
<evidence type="ECO:0000256" key="3">
    <source>
        <dbReference type="ARBA" id="ARBA00023239"/>
    </source>
</evidence>
<dbReference type="NCBIfam" id="TIGR03888">
    <property type="entry name" value="nitrile_beta"/>
    <property type="match status" value="1"/>
</dbReference>
<dbReference type="InterPro" id="IPR049054">
    <property type="entry name" value="CN_hydtase_beta-like_N"/>
</dbReference>
<dbReference type="RefSeq" id="WP_213163462.1">
    <property type="nucleotide sequence ID" value="NZ_CP058214.1"/>
</dbReference>
<evidence type="ECO:0000256" key="4">
    <source>
        <dbReference type="ARBA" id="ARBA00044877"/>
    </source>
</evidence>
<feature type="domain" description="Nitrile hydratase beta subunit" evidence="6">
    <location>
        <begin position="121"/>
        <end position="217"/>
    </location>
</feature>
<protein>
    <recommendedName>
        <fullName evidence="5">Nitrile hydratase subunit beta</fullName>
        <shortName evidence="5">NHase</shortName>
        <ecNumber evidence="5">4.2.1.84</ecNumber>
    </recommendedName>
</protein>
<feature type="domain" description="Nitrile hydratase beta subunit-like N-terminal" evidence="7">
    <location>
        <begin position="1"/>
        <end position="105"/>
    </location>
</feature>
<organism evidence="8 9">
    <name type="scientific">Kaustia mangrovi</name>
    <dbReference type="NCBI Taxonomy" id="2593653"/>
    <lineage>
        <taxon>Bacteria</taxon>
        <taxon>Pseudomonadati</taxon>
        <taxon>Pseudomonadota</taxon>
        <taxon>Alphaproteobacteria</taxon>
        <taxon>Hyphomicrobiales</taxon>
        <taxon>Parvibaculaceae</taxon>
        <taxon>Kaustia</taxon>
    </lineage>
</organism>
<comment type="similarity">
    <text evidence="2 5">Belongs to the nitrile hydratase subunit beta family.</text>
</comment>
<dbReference type="EC" id="4.2.1.84" evidence="5"/>
<evidence type="ECO:0000256" key="1">
    <source>
        <dbReference type="ARBA" id="ARBA00004042"/>
    </source>
</evidence>
<dbReference type="Gene3D" id="1.10.472.20">
    <property type="entry name" value="Nitrile hydratase, beta subunit"/>
    <property type="match status" value="1"/>
</dbReference>
<gene>
    <name evidence="8" type="primary">nthB</name>
    <name evidence="8" type="ORF">HW532_05645</name>
</gene>
<dbReference type="InterPro" id="IPR042262">
    <property type="entry name" value="CN_hydtase_beta_C"/>
</dbReference>
<comment type="catalytic activity">
    <reaction evidence="4 5">
        <text>an aliphatic primary amide = an aliphatic nitrile + H2O</text>
        <dbReference type="Rhea" id="RHEA:12673"/>
        <dbReference type="ChEBI" id="CHEBI:15377"/>
        <dbReference type="ChEBI" id="CHEBI:65285"/>
        <dbReference type="ChEBI" id="CHEBI:80291"/>
        <dbReference type="EC" id="4.2.1.84"/>
    </reaction>
</comment>
<dbReference type="GO" id="GO:0018822">
    <property type="term" value="F:nitrile hydratase activity"/>
    <property type="evidence" value="ECO:0007669"/>
    <property type="project" value="UniProtKB-EC"/>
</dbReference>
<evidence type="ECO:0000259" key="7">
    <source>
        <dbReference type="Pfam" id="PF21006"/>
    </source>
</evidence>
<evidence type="ECO:0000256" key="5">
    <source>
        <dbReference type="PIRNR" id="PIRNR001427"/>
    </source>
</evidence>
<proteinExistence type="inferred from homology"/>
<reference evidence="8 9" key="1">
    <citation type="submission" date="2020-06" db="EMBL/GenBank/DDBJ databases">
        <title>Genome sequence of 2 isolates from Red Sea Mangroves.</title>
        <authorList>
            <person name="Sefrji F."/>
            <person name="Michoud G."/>
            <person name="Merlino G."/>
            <person name="Daffonchio D."/>
        </authorList>
    </citation>
    <scope>NUCLEOTIDE SEQUENCE [LARGE SCALE GENOMIC DNA]</scope>
    <source>
        <strain evidence="8 9">R1DC25</strain>
    </source>
</reference>
<dbReference type="EMBL" id="CP058214">
    <property type="protein sequence ID" value="QPC42230.1"/>
    <property type="molecule type" value="Genomic_DNA"/>
</dbReference>
<evidence type="ECO:0000259" key="6">
    <source>
        <dbReference type="Pfam" id="PF02211"/>
    </source>
</evidence>
<dbReference type="SUPFAM" id="SSF50090">
    <property type="entry name" value="Electron transport accessory proteins"/>
    <property type="match status" value="1"/>
</dbReference>
<evidence type="ECO:0000313" key="9">
    <source>
        <dbReference type="Proteomes" id="UP000593594"/>
    </source>
</evidence>
<dbReference type="Pfam" id="PF21006">
    <property type="entry name" value="NHase_beta_N"/>
    <property type="match status" value="1"/>
</dbReference>
<dbReference type="Gene3D" id="2.30.30.50">
    <property type="match status" value="1"/>
</dbReference>
<dbReference type="PIRSF" id="PIRSF001427">
    <property type="entry name" value="NHase_beta"/>
    <property type="match status" value="1"/>
</dbReference>
<keyword evidence="9" id="KW-1185">Reference proteome</keyword>
<dbReference type="Proteomes" id="UP000593594">
    <property type="component" value="Chromosome"/>
</dbReference>
<sequence>MNGAQDMGGMQNFGPVLREAGEPAFHADWERTAFALTLAMGFTGEWTIDMSRRAREALPPADYLASSYYQIWFAGLEALLQERGLVSGAEIASGRTLTPARPVKRVLKGGEVSAALAAGGPAERETGMPARFTVGDRVRTRTMNPTHHTRLPRYARNHAGEIVRVHGAHVFPDTNAHGLGEDPRWLYTVRFSARELWGEEANPRDHVHLDLWEPYLESA</sequence>
<dbReference type="GO" id="GO:0046914">
    <property type="term" value="F:transition metal ion binding"/>
    <property type="evidence" value="ECO:0007669"/>
    <property type="project" value="InterPro"/>
</dbReference>
<evidence type="ECO:0000256" key="2">
    <source>
        <dbReference type="ARBA" id="ARBA00009098"/>
    </source>
</evidence>
<dbReference type="InterPro" id="IPR024690">
    <property type="entry name" value="CN_hydtase_beta_dom_C"/>
</dbReference>